<dbReference type="InterPro" id="IPR000477">
    <property type="entry name" value="RT_dom"/>
</dbReference>
<evidence type="ECO:0000259" key="1">
    <source>
        <dbReference type="PROSITE" id="PS50878"/>
    </source>
</evidence>
<organism evidence="2 3">
    <name type="scientific">Panagrolaimus superbus</name>
    <dbReference type="NCBI Taxonomy" id="310955"/>
    <lineage>
        <taxon>Eukaryota</taxon>
        <taxon>Metazoa</taxon>
        <taxon>Ecdysozoa</taxon>
        <taxon>Nematoda</taxon>
        <taxon>Chromadorea</taxon>
        <taxon>Rhabditida</taxon>
        <taxon>Tylenchina</taxon>
        <taxon>Panagrolaimomorpha</taxon>
        <taxon>Panagrolaimoidea</taxon>
        <taxon>Panagrolaimidae</taxon>
        <taxon>Panagrolaimus</taxon>
    </lineage>
</organism>
<protein>
    <submittedName>
        <fullName evidence="3">Reverse transcriptase domain-containing protein</fullName>
    </submittedName>
</protein>
<feature type="domain" description="Reverse transcriptase" evidence="1">
    <location>
        <begin position="1"/>
        <end position="117"/>
    </location>
</feature>
<dbReference type="Proteomes" id="UP000887577">
    <property type="component" value="Unplaced"/>
</dbReference>
<dbReference type="PANTHER" id="PTHR47027:SF20">
    <property type="entry name" value="REVERSE TRANSCRIPTASE-LIKE PROTEIN WITH RNA-DIRECTED DNA POLYMERASE DOMAIN"/>
    <property type="match status" value="1"/>
</dbReference>
<dbReference type="PROSITE" id="PS50878">
    <property type="entry name" value="RT_POL"/>
    <property type="match status" value="1"/>
</dbReference>
<sequence length="218" mass="25251">MPMLHQGVRQGDTLSPILFILTLQLALDRVNWRRGIHISGKVLAHLDFADDIVLCSRTLEGLQSLLDQVAARASEVGLHINVGKTKWMSNVSNEEPLLLNNEEVEKVQDFIYLGQIIHWPPKPERFKKEITRRISAGWNAFNKAKQLLISRRVPAEIKKKYFHQCVLPAMLYASETWALTKAEENRFAVAQRRMERRMLNVRLIDRHPREWIPDVASE</sequence>
<accession>A0A914YME0</accession>
<evidence type="ECO:0000313" key="3">
    <source>
        <dbReference type="WBParaSite" id="PSU_v2.g18490.t1"/>
    </source>
</evidence>
<proteinExistence type="predicted"/>
<reference evidence="3" key="1">
    <citation type="submission" date="2022-11" db="UniProtKB">
        <authorList>
            <consortium name="WormBaseParasite"/>
        </authorList>
    </citation>
    <scope>IDENTIFICATION</scope>
</reference>
<dbReference type="InterPro" id="IPR043128">
    <property type="entry name" value="Rev_trsase/Diguanyl_cyclase"/>
</dbReference>
<keyword evidence="2" id="KW-1185">Reference proteome</keyword>
<evidence type="ECO:0000313" key="2">
    <source>
        <dbReference type="Proteomes" id="UP000887577"/>
    </source>
</evidence>
<dbReference type="InterPro" id="IPR043502">
    <property type="entry name" value="DNA/RNA_pol_sf"/>
</dbReference>
<dbReference type="AlphaFoldDB" id="A0A914YME0"/>
<dbReference type="Gene3D" id="3.30.70.270">
    <property type="match status" value="1"/>
</dbReference>
<dbReference type="WBParaSite" id="PSU_v2.g18490.t1">
    <property type="protein sequence ID" value="PSU_v2.g18490.t1"/>
    <property type="gene ID" value="PSU_v2.g18490"/>
</dbReference>
<dbReference type="SUPFAM" id="SSF56672">
    <property type="entry name" value="DNA/RNA polymerases"/>
    <property type="match status" value="1"/>
</dbReference>
<dbReference type="PANTHER" id="PTHR47027">
    <property type="entry name" value="REVERSE TRANSCRIPTASE DOMAIN-CONTAINING PROTEIN"/>
    <property type="match status" value="1"/>
</dbReference>
<name>A0A914YME0_9BILA</name>
<dbReference type="Pfam" id="PF00078">
    <property type="entry name" value="RVT_1"/>
    <property type="match status" value="1"/>
</dbReference>